<dbReference type="EMBL" id="LATX01001380">
    <property type="protein sequence ID" value="KTB42129.1"/>
    <property type="molecule type" value="Genomic_DNA"/>
</dbReference>
<dbReference type="Pfam" id="PF20152">
    <property type="entry name" value="DUF6534"/>
    <property type="match status" value="1"/>
</dbReference>
<protein>
    <recommendedName>
        <fullName evidence="3">DUF6534 domain-containing protein</fullName>
    </recommendedName>
</protein>
<dbReference type="eggNOG" id="ENOG502SRYS">
    <property type="taxonomic scope" value="Eukaryota"/>
</dbReference>
<accession>A0A0W0G0M5</accession>
<proteinExistence type="predicted"/>
<sequence length="351" mass="38459">MLNIFLKALFQPVGLPTIYTSWSMDNSESTHLAAPLLLGYLLNWGLYGVLTVQVCLYWAAFQNDSLYAQTLVYGVYLLETAQTISVTRNAFQSLVFGFEDFVSLTKLYNLWLDTYAFDGLVALIFQVYFANRLHVLLSGARILPGIIVLLALTQFAGGIGSAITIGSDGVFPAYTGRVSSTAAETIPGYLWTGCGMLADVLIAVTMVYALSRYDTTFRKAQGLVKRLSQLMIEIGGLTAAMSLVQHLLFLIYPDKTYHITPALVIAKLYSNSLLATFNSRIHILGARGTAKKGYPAPNPDQNPIQSIQLTGSQGNSTWVPTTFLSRLDFDMDSVQVVLMNTPDSKADTVRA</sequence>
<feature type="transmembrane region" description="Helical" evidence="2">
    <location>
        <begin position="142"/>
        <end position="166"/>
    </location>
</feature>
<gene>
    <name evidence="4" type="ORF">WG66_5295</name>
</gene>
<dbReference type="AlphaFoldDB" id="A0A0W0G0M5"/>
<keyword evidence="2" id="KW-0812">Transmembrane</keyword>
<feature type="transmembrane region" description="Helical" evidence="2">
    <location>
        <begin position="186"/>
        <end position="210"/>
    </location>
</feature>
<evidence type="ECO:0000259" key="3">
    <source>
        <dbReference type="Pfam" id="PF20152"/>
    </source>
</evidence>
<feature type="domain" description="DUF6534" evidence="3">
    <location>
        <begin position="196"/>
        <end position="280"/>
    </location>
</feature>
<reference evidence="4 5" key="1">
    <citation type="submission" date="2015-12" db="EMBL/GenBank/DDBJ databases">
        <title>Draft genome sequence of Moniliophthora roreri, the causal agent of frosty pod rot of cacao.</title>
        <authorList>
            <person name="Aime M.C."/>
            <person name="Diaz-Valderrama J.R."/>
            <person name="Kijpornyongpan T."/>
            <person name="Phillips-Mora W."/>
        </authorList>
    </citation>
    <scope>NUCLEOTIDE SEQUENCE [LARGE SCALE GENOMIC DNA]</scope>
    <source>
        <strain evidence="4 5">MCA 2952</strain>
    </source>
</reference>
<evidence type="ECO:0000313" key="4">
    <source>
        <dbReference type="EMBL" id="KTB42129.1"/>
    </source>
</evidence>
<feature type="transmembrane region" description="Helical" evidence="2">
    <location>
        <begin position="32"/>
        <end position="59"/>
    </location>
</feature>
<feature type="region of interest" description="Disordered" evidence="1">
    <location>
        <begin position="292"/>
        <end position="312"/>
    </location>
</feature>
<dbReference type="PANTHER" id="PTHR40465">
    <property type="entry name" value="CHROMOSOME 1, WHOLE GENOME SHOTGUN SEQUENCE"/>
    <property type="match status" value="1"/>
</dbReference>
<feature type="compositionally biased region" description="Polar residues" evidence="1">
    <location>
        <begin position="299"/>
        <end position="312"/>
    </location>
</feature>
<comment type="caution">
    <text evidence="4">The sequence shown here is derived from an EMBL/GenBank/DDBJ whole genome shotgun (WGS) entry which is preliminary data.</text>
</comment>
<feature type="transmembrane region" description="Helical" evidence="2">
    <location>
        <begin position="230"/>
        <end position="252"/>
    </location>
</feature>
<feature type="transmembrane region" description="Helical" evidence="2">
    <location>
        <begin position="258"/>
        <end position="277"/>
    </location>
</feature>
<dbReference type="Proteomes" id="UP000054988">
    <property type="component" value="Unassembled WGS sequence"/>
</dbReference>
<dbReference type="PANTHER" id="PTHR40465:SF1">
    <property type="entry name" value="DUF6534 DOMAIN-CONTAINING PROTEIN"/>
    <property type="match status" value="1"/>
</dbReference>
<evidence type="ECO:0000313" key="5">
    <source>
        <dbReference type="Proteomes" id="UP000054988"/>
    </source>
</evidence>
<name>A0A0W0G0M5_MONRR</name>
<keyword evidence="2" id="KW-1133">Transmembrane helix</keyword>
<feature type="transmembrane region" description="Helical" evidence="2">
    <location>
        <begin position="71"/>
        <end position="91"/>
    </location>
</feature>
<keyword evidence="2" id="KW-0472">Membrane</keyword>
<evidence type="ECO:0000256" key="1">
    <source>
        <dbReference type="SAM" id="MobiDB-lite"/>
    </source>
</evidence>
<dbReference type="InterPro" id="IPR045339">
    <property type="entry name" value="DUF6534"/>
</dbReference>
<feature type="transmembrane region" description="Helical" evidence="2">
    <location>
        <begin position="111"/>
        <end position="130"/>
    </location>
</feature>
<organism evidence="4 5">
    <name type="scientific">Moniliophthora roreri</name>
    <name type="common">Frosty pod rot fungus</name>
    <name type="synonym">Monilia roreri</name>
    <dbReference type="NCBI Taxonomy" id="221103"/>
    <lineage>
        <taxon>Eukaryota</taxon>
        <taxon>Fungi</taxon>
        <taxon>Dikarya</taxon>
        <taxon>Basidiomycota</taxon>
        <taxon>Agaricomycotina</taxon>
        <taxon>Agaricomycetes</taxon>
        <taxon>Agaricomycetidae</taxon>
        <taxon>Agaricales</taxon>
        <taxon>Marasmiineae</taxon>
        <taxon>Marasmiaceae</taxon>
        <taxon>Moniliophthora</taxon>
    </lineage>
</organism>
<evidence type="ECO:0000256" key="2">
    <source>
        <dbReference type="SAM" id="Phobius"/>
    </source>
</evidence>